<keyword evidence="10 12" id="KW-0446">Lipid-binding</keyword>
<dbReference type="EMBL" id="KZ775260">
    <property type="protein sequence ID" value="PTQ26260.1"/>
    <property type="molecule type" value="Genomic_DNA"/>
</dbReference>
<dbReference type="Pfam" id="PF00137">
    <property type="entry name" value="ATP-synt_C"/>
    <property type="match status" value="1"/>
</dbReference>
<keyword evidence="4 12" id="KW-0813">Transport</keyword>
<dbReference type="PANTHER" id="PTHR10031">
    <property type="entry name" value="ATP SYNTHASE LIPID-BINDING PROTEIN, MITOCHONDRIAL"/>
    <property type="match status" value="1"/>
</dbReference>
<dbReference type="FunFam" id="1.20.20.10:FF:000008">
    <property type="entry name" value="ATPase subunit 9 homolog"/>
    <property type="match status" value="1"/>
</dbReference>
<proteinExistence type="inferred from homology"/>
<dbReference type="InterPro" id="IPR000454">
    <property type="entry name" value="ATP_synth_F0_csu"/>
</dbReference>
<evidence type="ECO:0000256" key="4">
    <source>
        <dbReference type="ARBA" id="ARBA00022448"/>
    </source>
</evidence>
<evidence type="ECO:0000256" key="6">
    <source>
        <dbReference type="ARBA" id="ARBA00022692"/>
    </source>
</evidence>
<evidence type="ECO:0000256" key="1">
    <source>
        <dbReference type="ARBA" id="ARBA00004141"/>
    </source>
</evidence>
<evidence type="ECO:0000313" key="14">
    <source>
        <dbReference type="EMBL" id="PTQ26260.1"/>
    </source>
</evidence>
<dbReference type="PANTHER" id="PTHR10031:SF0">
    <property type="entry name" value="ATPASE PROTEIN 9"/>
    <property type="match status" value="1"/>
</dbReference>
<keyword evidence="7 12" id="KW-0375">Hydrogen ion transport</keyword>
<dbReference type="GO" id="GO:0045259">
    <property type="term" value="C:proton-transporting ATP synthase complex"/>
    <property type="evidence" value="ECO:0007669"/>
    <property type="project" value="UniProtKB-KW"/>
</dbReference>
<evidence type="ECO:0000256" key="5">
    <source>
        <dbReference type="ARBA" id="ARBA00022547"/>
    </source>
</evidence>
<dbReference type="SUPFAM" id="SSF81333">
    <property type="entry name" value="F1F0 ATP synthase subunit C"/>
    <property type="match status" value="1"/>
</dbReference>
<dbReference type="CDD" id="cd18182">
    <property type="entry name" value="ATP-synt_Fo_c_ATP5G3"/>
    <property type="match status" value="1"/>
</dbReference>
<gene>
    <name evidence="14" type="ORF">MARPO_3785s0001</name>
</gene>
<dbReference type="Gene3D" id="1.20.20.10">
    <property type="entry name" value="F1F0 ATP synthase subunit C"/>
    <property type="match status" value="1"/>
</dbReference>
<name>A0A2R6VXD3_MARPO</name>
<dbReference type="OMA" id="YIFGKMI"/>
<sequence length="71" mass="7247">MLAAAKYIGAGLACSGLIGAGAGIGLIFASLITSTARNPQLRGQLFSYAILGFALAEATGQFRPSILYNIN</sequence>
<keyword evidence="11 12" id="KW-0472">Membrane</keyword>
<comment type="similarity">
    <text evidence="3 12">Belongs to the ATPase C chain family.</text>
</comment>
<dbReference type="InterPro" id="IPR038662">
    <property type="entry name" value="ATP_synth_F0_csu_sf"/>
</dbReference>
<organism evidence="14 15">
    <name type="scientific">Marchantia polymorpha</name>
    <name type="common">Common liverwort</name>
    <name type="synonym">Marchantia aquatica</name>
    <dbReference type="NCBI Taxonomy" id="3197"/>
    <lineage>
        <taxon>Eukaryota</taxon>
        <taxon>Viridiplantae</taxon>
        <taxon>Streptophyta</taxon>
        <taxon>Embryophyta</taxon>
        <taxon>Marchantiophyta</taxon>
        <taxon>Marchantiopsida</taxon>
        <taxon>Marchantiidae</taxon>
        <taxon>Marchantiales</taxon>
        <taxon>Marchantiaceae</taxon>
        <taxon>Marchantia</taxon>
    </lineage>
</organism>
<dbReference type="InterPro" id="IPR020537">
    <property type="entry name" value="ATP_synth_F0_csu_DDCD_BS"/>
</dbReference>
<comment type="subcellular location">
    <subcellularLocation>
        <location evidence="1">Membrane</location>
        <topology evidence="1">Multi-pass membrane protein</topology>
    </subcellularLocation>
    <subcellularLocation>
        <location evidence="2">Mitochondrion</location>
    </subcellularLocation>
</comment>
<keyword evidence="8 12" id="KW-1133">Transmembrane helix</keyword>
<reference evidence="15" key="1">
    <citation type="journal article" date="2017" name="Cell">
        <title>Insights into land plant evolution garnered from the Marchantia polymorpha genome.</title>
        <authorList>
            <person name="Bowman J.L."/>
            <person name="Kohchi T."/>
            <person name="Yamato K.T."/>
            <person name="Jenkins J."/>
            <person name="Shu S."/>
            <person name="Ishizaki K."/>
            <person name="Yamaoka S."/>
            <person name="Nishihama R."/>
            <person name="Nakamura Y."/>
            <person name="Berger F."/>
            <person name="Adam C."/>
            <person name="Aki S.S."/>
            <person name="Althoff F."/>
            <person name="Araki T."/>
            <person name="Arteaga-Vazquez M.A."/>
            <person name="Balasubrmanian S."/>
            <person name="Barry K."/>
            <person name="Bauer D."/>
            <person name="Boehm C.R."/>
            <person name="Briginshaw L."/>
            <person name="Caballero-Perez J."/>
            <person name="Catarino B."/>
            <person name="Chen F."/>
            <person name="Chiyoda S."/>
            <person name="Chovatia M."/>
            <person name="Davies K.M."/>
            <person name="Delmans M."/>
            <person name="Demura T."/>
            <person name="Dierschke T."/>
            <person name="Dolan L."/>
            <person name="Dorantes-Acosta A.E."/>
            <person name="Eklund D.M."/>
            <person name="Florent S.N."/>
            <person name="Flores-Sandoval E."/>
            <person name="Fujiyama A."/>
            <person name="Fukuzawa H."/>
            <person name="Galik B."/>
            <person name="Grimanelli D."/>
            <person name="Grimwood J."/>
            <person name="Grossniklaus U."/>
            <person name="Hamada T."/>
            <person name="Haseloff J."/>
            <person name="Hetherington A.J."/>
            <person name="Higo A."/>
            <person name="Hirakawa Y."/>
            <person name="Hundley H.N."/>
            <person name="Ikeda Y."/>
            <person name="Inoue K."/>
            <person name="Inoue S.I."/>
            <person name="Ishida S."/>
            <person name="Jia Q."/>
            <person name="Kakita M."/>
            <person name="Kanazawa T."/>
            <person name="Kawai Y."/>
            <person name="Kawashima T."/>
            <person name="Kennedy M."/>
            <person name="Kinose K."/>
            <person name="Kinoshita T."/>
            <person name="Kohara Y."/>
            <person name="Koide E."/>
            <person name="Komatsu K."/>
            <person name="Kopischke S."/>
            <person name="Kubo M."/>
            <person name="Kyozuka J."/>
            <person name="Lagercrantz U."/>
            <person name="Lin S.S."/>
            <person name="Lindquist E."/>
            <person name="Lipzen A.M."/>
            <person name="Lu C.W."/>
            <person name="De Luna E."/>
            <person name="Martienssen R.A."/>
            <person name="Minamino N."/>
            <person name="Mizutani M."/>
            <person name="Mizutani M."/>
            <person name="Mochizuki N."/>
            <person name="Monte I."/>
            <person name="Mosher R."/>
            <person name="Nagasaki H."/>
            <person name="Nakagami H."/>
            <person name="Naramoto S."/>
            <person name="Nishitani K."/>
            <person name="Ohtani M."/>
            <person name="Okamoto T."/>
            <person name="Okumura M."/>
            <person name="Phillips J."/>
            <person name="Pollak B."/>
            <person name="Reinders A."/>
            <person name="Rovekamp M."/>
            <person name="Sano R."/>
            <person name="Sawa S."/>
            <person name="Schmid M.W."/>
            <person name="Shirakawa M."/>
            <person name="Solano R."/>
            <person name="Spunde A."/>
            <person name="Suetsugu N."/>
            <person name="Sugano S."/>
            <person name="Sugiyama A."/>
            <person name="Sun R."/>
            <person name="Suzuki Y."/>
            <person name="Takenaka M."/>
            <person name="Takezawa D."/>
            <person name="Tomogane H."/>
            <person name="Tsuzuki M."/>
            <person name="Ueda T."/>
            <person name="Umeda M."/>
            <person name="Ward J.M."/>
            <person name="Watanabe Y."/>
            <person name="Yazaki K."/>
            <person name="Yokoyama R."/>
            <person name="Yoshitake Y."/>
            <person name="Yotsui I."/>
            <person name="Zachgo S."/>
            <person name="Schmutz J."/>
        </authorList>
    </citation>
    <scope>NUCLEOTIDE SEQUENCE [LARGE SCALE GENOMIC DNA]</scope>
    <source>
        <strain evidence="15">Tak-1</strain>
    </source>
</reference>
<protein>
    <recommendedName>
        <fullName evidence="13">V-ATPase proteolipid subunit C-like domain-containing protein</fullName>
    </recommendedName>
</protein>
<dbReference type="PROSITE" id="PS00605">
    <property type="entry name" value="ATPASE_C"/>
    <property type="match status" value="1"/>
</dbReference>
<dbReference type="GO" id="GO:0015986">
    <property type="term" value="P:proton motive force-driven ATP synthesis"/>
    <property type="evidence" value="ECO:0007669"/>
    <property type="project" value="InterPro"/>
</dbReference>
<dbReference type="GO" id="GO:0033177">
    <property type="term" value="C:proton-transporting two-sector ATPase complex, proton-transporting domain"/>
    <property type="evidence" value="ECO:0007669"/>
    <property type="project" value="InterPro"/>
</dbReference>
<keyword evidence="9 12" id="KW-0406">Ion transport</keyword>
<dbReference type="GO" id="GO:0005739">
    <property type="term" value="C:mitochondrion"/>
    <property type="evidence" value="ECO:0007669"/>
    <property type="project" value="UniProtKB-SubCell"/>
</dbReference>
<keyword evidence="5" id="KW-0138">CF(0)</keyword>
<keyword evidence="15" id="KW-1185">Reference proteome</keyword>
<dbReference type="PRINTS" id="PR00124">
    <property type="entry name" value="ATPASEC"/>
</dbReference>
<keyword evidence="6 12" id="KW-0812">Transmembrane</keyword>
<evidence type="ECO:0000256" key="11">
    <source>
        <dbReference type="ARBA" id="ARBA00023136"/>
    </source>
</evidence>
<feature type="domain" description="V-ATPase proteolipid subunit C-like" evidence="13">
    <location>
        <begin position="8"/>
        <end position="60"/>
    </location>
</feature>
<accession>A0A2R6VXD3</accession>
<dbReference type="GO" id="GO:0015078">
    <property type="term" value="F:proton transmembrane transporter activity"/>
    <property type="evidence" value="ECO:0007669"/>
    <property type="project" value="InterPro"/>
</dbReference>
<evidence type="ECO:0000256" key="10">
    <source>
        <dbReference type="ARBA" id="ARBA00023121"/>
    </source>
</evidence>
<dbReference type="InterPro" id="IPR035921">
    <property type="entry name" value="F/V-ATP_Csub_sf"/>
</dbReference>
<feature type="transmembrane region" description="Helical" evidence="12">
    <location>
        <begin position="45"/>
        <end position="62"/>
    </location>
</feature>
<dbReference type="AlphaFoldDB" id="A0A2R6VXD3"/>
<feature type="transmembrane region" description="Helical" evidence="12">
    <location>
        <begin position="7"/>
        <end position="33"/>
    </location>
</feature>
<evidence type="ECO:0000256" key="3">
    <source>
        <dbReference type="ARBA" id="ARBA00006704"/>
    </source>
</evidence>
<dbReference type="Proteomes" id="UP000244005">
    <property type="component" value="Unassembled WGS sequence"/>
</dbReference>
<evidence type="ECO:0000256" key="8">
    <source>
        <dbReference type="ARBA" id="ARBA00022989"/>
    </source>
</evidence>
<evidence type="ECO:0000259" key="13">
    <source>
        <dbReference type="Pfam" id="PF00137"/>
    </source>
</evidence>
<dbReference type="GO" id="GO:0008289">
    <property type="term" value="F:lipid binding"/>
    <property type="evidence" value="ECO:0007669"/>
    <property type="project" value="UniProtKB-KW"/>
</dbReference>
<evidence type="ECO:0000256" key="2">
    <source>
        <dbReference type="ARBA" id="ARBA00004173"/>
    </source>
</evidence>
<evidence type="ECO:0000256" key="7">
    <source>
        <dbReference type="ARBA" id="ARBA00022781"/>
    </source>
</evidence>
<evidence type="ECO:0000313" key="15">
    <source>
        <dbReference type="Proteomes" id="UP000244005"/>
    </source>
</evidence>
<dbReference type="OrthoDB" id="438052at2759"/>
<dbReference type="InterPro" id="IPR002379">
    <property type="entry name" value="ATPase_proteolipid_c-like_dom"/>
</dbReference>
<evidence type="ECO:0000256" key="12">
    <source>
        <dbReference type="RuleBase" id="RU004221"/>
    </source>
</evidence>
<evidence type="ECO:0000256" key="9">
    <source>
        <dbReference type="ARBA" id="ARBA00023065"/>
    </source>
</evidence>